<proteinExistence type="predicted"/>
<feature type="domain" description="Protein kinase" evidence="5">
    <location>
        <begin position="1"/>
        <end position="145"/>
    </location>
</feature>
<gene>
    <name evidence="6" type="ORF">SEVIR_7G245950v2</name>
</gene>
<evidence type="ECO:0000256" key="3">
    <source>
        <dbReference type="ARBA" id="ARBA00022777"/>
    </source>
</evidence>
<name>A0A4U6TY13_SETVI</name>
<keyword evidence="1" id="KW-0808">Transferase</keyword>
<evidence type="ECO:0000256" key="2">
    <source>
        <dbReference type="ARBA" id="ARBA00022741"/>
    </source>
</evidence>
<dbReference type="GO" id="GO:0005634">
    <property type="term" value="C:nucleus"/>
    <property type="evidence" value="ECO:0007669"/>
    <property type="project" value="TreeGrafter"/>
</dbReference>
<dbReference type="SMART" id="SM00220">
    <property type="entry name" value="S_TKc"/>
    <property type="match status" value="1"/>
</dbReference>
<dbReference type="GO" id="GO:0005524">
    <property type="term" value="F:ATP binding"/>
    <property type="evidence" value="ECO:0007669"/>
    <property type="project" value="UniProtKB-KW"/>
</dbReference>
<evidence type="ECO:0000259" key="5">
    <source>
        <dbReference type="PROSITE" id="PS50011"/>
    </source>
</evidence>
<dbReference type="Proteomes" id="UP000298652">
    <property type="component" value="Chromosome 7"/>
</dbReference>
<dbReference type="OMA" id="ALEMLYQ"/>
<accession>A0A4U6TY13</accession>
<keyword evidence="7" id="KW-1185">Reference proteome</keyword>
<dbReference type="InterPro" id="IPR000719">
    <property type="entry name" value="Prot_kinase_dom"/>
</dbReference>
<evidence type="ECO:0000256" key="1">
    <source>
        <dbReference type="ARBA" id="ARBA00022679"/>
    </source>
</evidence>
<dbReference type="AlphaFoldDB" id="A0A4U6TY13"/>
<evidence type="ECO:0000256" key="4">
    <source>
        <dbReference type="ARBA" id="ARBA00022840"/>
    </source>
</evidence>
<dbReference type="SUPFAM" id="SSF56112">
    <property type="entry name" value="Protein kinase-like (PK-like)"/>
    <property type="match status" value="1"/>
</dbReference>
<keyword evidence="3" id="KW-0418">Kinase</keyword>
<dbReference type="PANTHER" id="PTHR11042">
    <property type="entry name" value="EUKARYOTIC TRANSLATION INITIATION FACTOR 2-ALPHA KINASE EIF2-ALPHA KINASE -RELATED"/>
    <property type="match status" value="1"/>
</dbReference>
<dbReference type="GO" id="GO:0005737">
    <property type="term" value="C:cytoplasm"/>
    <property type="evidence" value="ECO:0007669"/>
    <property type="project" value="TreeGrafter"/>
</dbReference>
<organism evidence="6 7">
    <name type="scientific">Setaria viridis</name>
    <name type="common">Green bristlegrass</name>
    <name type="synonym">Setaria italica subsp. viridis</name>
    <dbReference type="NCBI Taxonomy" id="4556"/>
    <lineage>
        <taxon>Eukaryota</taxon>
        <taxon>Viridiplantae</taxon>
        <taxon>Streptophyta</taxon>
        <taxon>Embryophyta</taxon>
        <taxon>Tracheophyta</taxon>
        <taxon>Spermatophyta</taxon>
        <taxon>Magnoliopsida</taxon>
        <taxon>Liliopsida</taxon>
        <taxon>Poales</taxon>
        <taxon>Poaceae</taxon>
        <taxon>PACMAD clade</taxon>
        <taxon>Panicoideae</taxon>
        <taxon>Panicodae</taxon>
        <taxon>Paniceae</taxon>
        <taxon>Cenchrinae</taxon>
        <taxon>Setaria</taxon>
    </lineage>
</organism>
<dbReference type="EMBL" id="CM016558">
    <property type="protein sequence ID" value="TKW06524.1"/>
    <property type="molecule type" value="Genomic_DNA"/>
</dbReference>
<dbReference type="InterPro" id="IPR050339">
    <property type="entry name" value="CC_SR_Kinase"/>
</dbReference>
<keyword evidence="4" id="KW-0067">ATP-binding</keyword>
<dbReference type="PROSITE" id="PS50011">
    <property type="entry name" value="PROTEIN_KINASE_DOM"/>
    <property type="match status" value="1"/>
</dbReference>
<dbReference type="PANTHER" id="PTHR11042:SF185">
    <property type="entry name" value="WEE1-LIKE PROTEIN KINASE"/>
    <property type="match status" value="1"/>
</dbReference>
<dbReference type="InterPro" id="IPR011009">
    <property type="entry name" value="Kinase-like_dom_sf"/>
</dbReference>
<dbReference type="Gene3D" id="1.10.510.10">
    <property type="entry name" value="Transferase(Phosphotransferase) domain 1"/>
    <property type="match status" value="1"/>
</dbReference>
<evidence type="ECO:0000313" key="7">
    <source>
        <dbReference type="Proteomes" id="UP000298652"/>
    </source>
</evidence>
<protein>
    <recommendedName>
        <fullName evidence="5">Protein kinase domain-containing protein</fullName>
    </recommendedName>
</protein>
<dbReference type="Pfam" id="PF00069">
    <property type="entry name" value="Pkinase"/>
    <property type="match status" value="1"/>
</dbReference>
<dbReference type="GO" id="GO:0004713">
    <property type="term" value="F:protein tyrosine kinase activity"/>
    <property type="evidence" value="ECO:0007669"/>
    <property type="project" value="TreeGrafter"/>
</dbReference>
<reference evidence="6" key="1">
    <citation type="submission" date="2019-03" db="EMBL/GenBank/DDBJ databases">
        <title>WGS assembly of Setaria viridis.</title>
        <authorList>
            <person name="Huang P."/>
            <person name="Jenkins J."/>
            <person name="Grimwood J."/>
            <person name="Barry K."/>
            <person name="Healey A."/>
            <person name="Mamidi S."/>
            <person name="Sreedasyam A."/>
            <person name="Shu S."/>
            <person name="Feldman M."/>
            <person name="Wu J."/>
            <person name="Yu Y."/>
            <person name="Chen C."/>
            <person name="Johnson J."/>
            <person name="Rokhsar D."/>
            <person name="Baxter I."/>
            <person name="Schmutz J."/>
            <person name="Brutnell T."/>
            <person name="Kellogg E."/>
        </authorList>
    </citation>
    <scope>NUCLEOTIDE SEQUENCE [LARGE SCALE GENOMIC DNA]</scope>
</reference>
<sequence>MEWCDSCLSEKIGASLDPLEALEMLYQVSKGLDFIHGGGIAHLDVKPDNMYRSNNGVYKLGDFGCAEFTSIIKEGVEGGDRRYMPAEILNGGRCEHLDKVDIFSLGASTYELVRGQELPREGDEFNKLRMGNLDLPPKSQTSLGV</sequence>
<evidence type="ECO:0000313" key="6">
    <source>
        <dbReference type="EMBL" id="TKW06524.1"/>
    </source>
</evidence>
<keyword evidence="2" id="KW-0547">Nucleotide-binding</keyword>
<dbReference type="Gramene" id="TKW06524">
    <property type="protein sequence ID" value="TKW06524"/>
    <property type="gene ID" value="SEVIR_7G245950v2"/>
</dbReference>